<protein>
    <submittedName>
        <fullName evidence="1">Uncharacterized protein</fullName>
    </submittedName>
</protein>
<reference evidence="1" key="1">
    <citation type="submission" date="2021-01" db="EMBL/GenBank/DDBJ databases">
        <authorList>
            <person name="Corre E."/>
            <person name="Pelletier E."/>
            <person name="Niang G."/>
            <person name="Scheremetjew M."/>
            <person name="Finn R."/>
            <person name="Kale V."/>
            <person name="Holt S."/>
            <person name="Cochrane G."/>
            <person name="Meng A."/>
            <person name="Brown T."/>
            <person name="Cohen L."/>
        </authorList>
    </citation>
    <scope>NUCLEOTIDE SEQUENCE</scope>
    <source>
        <strain evidence="1">GSO104</strain>
    </source>
</reference>
<dbReference type="EMBL" id="HBNS01023718">
    <property type="protein sequence ID" value="CAE4614504.1"/>
    <property type="molecule type" value="Transcribed_RNA"/>
</dbReference>
<dbReference type="AlphaFoldDB" id="A0A7S4W0F8"/>
<gene>
    <name evidence="1" type="ORF">DBRI00130_LOCUS18733</name>
</gene>
<sequence length="106" mass="12239">MVSLEPSRCTRIHLNHCLVFWALSNELISSALREYLYPNLCHFLSQSWVVVVKFFGCVCKANNNSVDSPHDHVHHYMSNEEANNETNTVVKNQQIIKKGRFSHLVL</sequence>
<evidence type="ECO:0000313" key="1">
    <source>
        <dbReference type="EMBL" id="CAE4614504.1"/>
    </source>
</evidence>
<accession>A0A7S4W0F8</accession>
<name>A0A7S4W0F8_9STRA</name>
<organism evidence="1">
    <name type="scientific">Ditylum brightwellii</name>
    <dbReference type="NCBI Taxonomy" id="49249"/>
    <lineage>
        <taxon>Eukaryota</taxon>
        <taxon>Sar</taxon>
        <taxon>Stramenopiles</taxon>
        <taxon>Ochrophyta</taxon>
        <taxon>Bacillariophyta</taxon>
        <taxon>Mediophyceae</taxon>
        <taxon>Lithodesmiophycidae</taxon>
        <taxon>Lithodesmiales</taxon>
        <taxon>Lithodesmiaceae</taxon>
        <taxon>Ditylum</taxon>
    </lineage>
</organism>
<proteinExistence type="predicted"/>